<evidence type="ECO:0000313" key="2">
    <source>
        <dbReference type="EMBL" id="SFB36383.1"/>
    </source>
</evidence>
<dbReference type="STRING" id="988821.SAMN05421867_11774"/>
<dbReference type="RefSeq" id="WP_239078902.1">
    <property type="nucleotide sequence ID" value="NZ_BONM01000020.1"/>
</dbReference>
<name>A0A1I1AJ65_9CELL</name>
<dbReference type="Pfam" id="PF09656">
    <property type="entry name" value="PGPGW"/>
    <property type="match status" value="1"/>
</dbReference>
<dbReference type="Proteomes" id="UP000199012">
    <property type="component" value="Unassembled WGS sequence"/>
</dbReference>
<feature type="transmembrane region" description="Helical" evidence="1">
    <location>
        <begin position="67"/>
        <end position="88"/>
    </location>
</feature>
<keyword evidence="1" id="KW-0472">Membrane</keyword>
<sequence length="114" mass="12386">MTRTLEEEMDAGARSTGSAPQRLLARVRAWTDGRPGRRLAYRVLVAVVGGATVVAGIAMLVLPGPGWLAIFLGLSILASEFPVLRPVLDRLRGLVLRALAVARTWWARRRAGRS</sequence>
<dbReference type="EMBL" id="FOKA01000017">
    <property type="protein sequence ID" value="SFB36383.1"/>
    <property type="molecule type" value="Genomic_DNA"/>
</dbReference>
<dbReference type="InterPro" id="IPR019099">
    <property type="entry name" value="Uncharacterised_PGPGW_TM"/>
</dbReference>
<reference evidence="2 3" key="1">
    <citation type="submission" date="2016-10" db="EMBL/GenBank/DDBJ databases">
        <authorList>
            <person name="de Groot N.N."/>
        </authorList>
    </citation>
    <scope>NUCLEOTIDE SEQUENCE [LARGE SCALE GENOMIC DNA]</scope>
    <source>
        <strain evidence="2 3">CGMCC 4.6945</strain>
    </source>
</reference>
<dbReference type="AlphaFoldDB" id="A0A1I1AJ65"/>
<keyword evidence="3" id="KW-1185">Reference proteome</keyword>
<protein>
    <submittedName>
        <fullName evidence="2">TIGR02611 family protein</fullName>
    </submittedName>
</protein>
<organism evidence="2 3">
    <name type="scientific">Cellulomonas marina</name>
    <dbReference type="NCBI Taxonomy" id="988821"/>
    <lineage>
        <taxon>Bacteria</taxon>
        <taxon>Bacillati</taxon>
        <taxon>Actinomycetota</taxon>
        <taxon>Actinomycetes</taxon>
        <taxon>Micrococcales</taxon>
        <taxon>Cellulomonadaceae</taxon>
        <taxon>Cellulomonas</taxon>
    </lineage>
</organism>
<gene>
    <name evidence="2" type="ORF">SAMN05421867_11774</name>
</gene>
<evidence type="ECO:0000313" key="3">
    <source>
        <dbReference type="Proteomes" id="UP000199012"/>
    </source>
</evidence>
<accession>A0A1I1AJ65</accession>
<feature type="transmembrane region" description="Helical" evidence="1">
    <location>
        <begin position="39"/>
        <end position="61"/>
    </location>
</feature>
<keyword evidence="1" id="KW-0812">Transmembrane</keyword>
<proteinExistence type="predicted"/>
<keyword evidence="1" id="KW-1133">Transmembrane helix</keyword>
<evidence type="ECO:0000256" key="1">
    <source>
        <dbReference type="SAM" id="Phobius"/>
    </source>
</evidence>